<evidence type="ECO:0000259" key="4">
    <source>
        <dbReference type="Pfam" id="PF08242"/>
    </source>
</evidence>
<dbReference type="PANTHER" id="PTHR43464">
    <property type="entry name" value="METHYLTRANSFERASE"/>
    <property type="match status" value="1"/>
</dbReference>
<reference evidence="5 6" key="1">
    <citation type="submission" date="2019-02" db="EMBL/GenBank/DDBJ databases">
        <title>Kribbella capetownensis sp. nov. and Kribbella speibonae sp. nov., isolated from soil.</title>
        <authorList>
            <person name="Curtis S.M."/>
            <person name="Norton I."/>
            <person name="Everest G.J."/>
            <person name="Meyers P.R."/>
        </authorList>
    </citation>
    <scope>NUCLEOTIDE SEQUENCE [LARGE SCALE GENOMIC DNA]</scope>
    <source>
        <strain evidence="5 6">NRRL B-24813</strain>
    </source>
</reference>
<evidence type="ECO:0000313" key="5">
    <source>
        <dbReference type="EMBL" id="TCC55357.1"/>
    </source>
</evidence>
<comment type="caution">
    <text evidence="5">The sequence shown here is derived from an EMBL/GenBank/DDBJ whole genome shotgun (WGS) entry which is preliminary data.</text>
</comment>
<keyword evidence="6" id="KW-1185">Reference proteome</keyword>
<dbReference type="Pfam" id="PF08242">
    <property type="entry name" value="Methyltransf_12"/>
    <property type="match status" value="1"/>
</dbReference>
<dbReference type="OrthoDB" id="3382693at2"/>
<feature type="domain" description="Methyltransferase type 12" evidence="4">
    <location>
        <begin position="40"/>
        <end position="138"/>
    </location>
</feature>
<dbReference type="SUPFAM" id="SSF53335">
    <property type="entry name" value="S-adenosyl-L-methionine-dependent methyltransferases"/>
    <property type="match status" value="1"/>
</dbReference>
<protein>
    <submittedName>
        <fullName evidence="5">Class I SAM-dependent methyltransferase</fullName>
    </submittedName>
</protein>
<organism evidence="5 6">
    <name type="scientific">Kribbella pittospori</name>
    <dbReference type="NCBI Taxonomy" id="722689"/>
    <lineage>
        <taxon>Bacteria</taxon>
        <taxon>Bacillati</taxon>
        <taxon>Actinomycetota</taxon>
        <taxon>Actinomycetes</taxon>
        <taxon>Propionibacteriales</taxon>
        <taxon>Kribbellaceae</taxon>
        <taxon>Kribbella</taxon>
    </lineage>
</organism>
<dbReference type="PANTHER" id="PTHR43464:SF19">
    <property type="entry name" value="UBIQUINONE BIOSYNTHESIS O-METHYLTRANSFERASE, MITOCHONDRIAL"/>
    <property type="match status" value="1"/>
</dbReference>
<evidence type="ECO:0000256" key="1">
    <source>
        <dbReference type="ARBA" id="ARBA00022603"/>
    </source>
</evidence>
<dbReference type="GO" id="GO:0008168">
    <property type="term" value="F:methyltransferase activity"/>
    <property type="evidence" value="ECO:0007669"/>
    <property type="project" value="UniProtKB-KW"/>
</dbReference>
<dbReference type="InterPro" id="IPR029063">
    <property type="entry name" value="SAM-dependent_MTases_sf"/>
</dbReference>
<dbReference type="EMBL" id="SJKB01000015">
    <property type="protein sequence ID" value="TCC55357.1"/>
    <property type="molecule type" value="Genomic_DNA"/>
</dbReference>
<evidence type="ECO:0000256" key="3">
    <source>
        <dbReference type="ARBA" id="ARBA00022691"/>
    </source>
</evidence>
<dbReference type="AlphaFoldDB" id="A0A4R0K7W9"/>
<accession>A0A4R0K7W9</accession>
<proteinExistence type="predicted"/>
<gene>
    <name evidence="5" type="ORF">E0H73_36150</name>
</gene>
<dbReference type="GO" id="GO:0032259">
    <property type="term" value="P:methylation"/>
    <property type="evidence" value="ECO:0007669"/>
    <property type="project" value="UniProtKB-KW"/>
</dbReference>
<keyword evidence="3" id="KW-0949">S-adenosyl-L-methionine</keyword>
<sequence length="300" mass="31915">MVEIDWAEQAGRLRASAEGEAGWNREVATSLVRESDKVAVDVGCGGGGMAKALAEALTAGATVVAIDSDPDVLEQAREHTAGAVRCELASMDDGAEPLRKAIDAPADLIWAAAAVHHAADQQAAVDALASLLAPGGRLALAEGGLPARSLPWDLGVGEPGLELRLDHAQDRWFKAMRESLPGTVPMPYGWTDALSRAGLTGVTTRSILTETPAPLSDEERESVVTQFRHRVERLTLDASPTHGHGHGHGHVSPGDGEWLSPEDLATWERLLDPDSDQYLGRRTDLFVLSVRSIHLGHAPR</sequence>
<dbReference type="RefSeq" id="WP_131364127.1">
    <property type="nucleotide sequence ID" value="NZ_SJKB01000015.1"/>
</dbReference>
<keyword evidence="2 5" id="KW-0808">Transferase</keyword>
<dbReference type="InterPro" id="IPR013217">
    <property type="entry name" value="Methyltransf_12"/>
</dbReference>
<dbReference type="Gene3D" id="3.40.50.150">
    <property type="entry name" value="Vaccinia Virus protein VP39"/>
    <property type="match status" value="1"/>
</dbReference>
<evidence type="ECO:0000256" key="2">
    <source>
        <dbReference type="ARBA" id="ARBA00022679"/>
    </source>
</evidence>
<dbReference type="Proteomes" id="UP000291144">
    <property type="component" value="Unassembled WGS sequence"/>
</dbReference>
<name>A0A4R0K7W9_9ACTN</name>
<keyword evidence="1 5" id="KW-0489">Methyltransferase</keyword>
<evidence type="ECO:0000313" key="6">
    <source>
        <dbReference type="Proteomes" id="UP000291144"/>
    </source>
</evidence>